<dbReference type="GO" id="GO:0055085">
    <property type="term" value="P:transmembrane transport"/>
    <property type="evidence" value="ECO:0007669"/>
    <property type="project" value="UniProtKB-ARBA"/>
</dbReference>
<dbReference type="InterPro" id="IPR013563">
    <property type="entry name" value="Oligopep_ABC_C"/>
</dbReference>
<comment type="caution">
    <text evidence="13">The sequence shown here is derived from an EMBL/GenBank/DDBJ whole genome shotgun (WGS) entry which is preliminary data.</text>
</comment>
<evidence type="ECO:0000256" key="4">
    <source>
        <dbReference type="ARBA" id="ARBA00022475"/>
    </source>
</evidence>
<dbReference type="InterPro" id="IPR050388">
    <property type="entry name" value="ABC_Ni/Peptide_Import"/>
</dbReference>
<dbReference type="NCBIfam" id="TIGR01727">
    <property type="entry name" value="oligo_HPY"/>
    <property type="match status" value="1"/>
</dbReference>
<evidence type="ECO:0000313" key="13">
    <source>
        <dbReference type="EMBL" id="NWE17466.1"/>
    </source>
</evidence>
<dbReference type="PROSITE" id="PS50893">
    <property type="entry name" value="ABC_TRANSPORTER_2"/>
    <property type="match status" value="2"/>
</dbReference>
<dbReference type="InterPro" id="IPR027417">
    <property type="entry name" value="P-loop_NTPase"/>
</dbReference>
<dbReference type="SMART" id="SM00382">
    <property type="entry name" value="AAA"/>
    <property type="match status" value="2"/>
</dbReference>
<comment type="catalytic activity">
    <reaction evidence="9">
        <text>a dipeptide(out) + ATP + H2O = a dipeptide(in) + ADP + phosphate + H(+)</text>
        <dbReference type="Rhea" id="RHEA:23120"/>
        <dbReference type="ChEBI" id="CHEBI:15377"/>
        <dbReference type="ChEBI" id="CHEBI:15378"/>
        <dbReference type="ChEBI" id="CHEBI:30616"/>
        <dbReference type="ChEBI" id="CHEBI:43474"/>
        <dbReference type="ChEBI" id="CHEBI:90799"/>
        <dbReference type="ChEBI" id="CHEBI:456216"/>
        <dbReference type="EC" id="7.4.2.9"/>
    </reaction>
</comment>
<keyword evidence="3" id="KW-0813">Transport</keyword>
<dbReference type="InterPro" id="IPR003593">
    <property type="entry name" value="AAA+_ATPase"/>
</dbReference>
<comment type="subunit">
    <text evidence="11">The complex is composed of two ATP-binding proteins (DppD and DppF), two transmembrane proteins (DppB and DppC) and a solute-binding protein (DppA1-A5). Five orthologous SBPs (DppA1-A5) are present in P.aeruginosa, which increases the substrate specificity of the DppBCDF transporter.</text>
</comment>
<dbReference type="NCBIfam" id="NF007739">
    <property type="entry name" value="PRK10419.1"/>
    <property type="match status" value="2"/>
</dbReference>
<dbReference type="GO" id="GO:0005886">
    <property type="term" value="C:plasma membrane"/>
    <property type="evidence" value="ECO:0007669"/>
    <property type="project" value="UniProtKB-SubCell"/>
</dbReference>
<comment type="subcellular location">
    <subcellularLocation>
        <location evidence="1">Cell inner membrane</location>
        <topology evidence="1">Peripheral membrane protein</topology>
    </subcellularLocation>
</comment>
<keyword evidence="7" id="KW-0472">Membrane</keyword>
<comment type="similarity">
    <text evidence="2">Belongs to the ABC transporter superfamily.</text>
</comment>
<name>A0A7Y8EML4_9PSED</name>
<keyword evidence="4" id="KW-1003">Cell membrane</keyword>
<dbReference type="SUPFAM" id="SSF52540">
    <property type="entry name" value="P-loop containing nucleoside triphosphate hydrolases"/>
    <property type="match status" value="2"/>
</dbReference>
<evidence type="ECO:0000256" key="5">
    <source>
        <dbReference type="ARBA" id="ARBA00022741"/>
    </source>
</evidence>
<dbReference type="Proteomes" id="UP000531950">
    <property type="component" value="Unassembled WGS sequence"/>
</dbReference>
<keyword evidence="5" id="KW-0547">Nucleotide-binding</keyword>
<evidence type="ECO:0000256" key="2">
    <source>
        <dbReference type="ARBA" id="ARBA00005417"/>
    </source>
</evidence>
<evidence type="ECO:0000256" key="9">
    <source>
        <dbReference type="ARBA" id="ARBA00047356"/>
    </source>
</evidence>
<dbReference type="GO" id="GO:0016887">
    <property type="term" value="F:ATP hydrolysis activity"/>
    <property type="evidence" value="ECO:0007669"/>
    <property type="project" value="InterPro"/>
</dbReference>
<dbReference type="InterPro" id="IPR003439">
    <property type="entry name" value="ABC_transporter-like_ATP-bd"/>
</dbReference>
<accession>A0A7Y8EML4</accession>
<dbReference type="PANTHER" id="PTHR43297:SF2">
    <property type="entry name" value="DIPEPTIDE TRANSPORT ATP-BINDING PROTEIN DPPD"/>
    <property type="match status" value="1"/>
</dbReference>
<evidence type="ECO:0000313" key="14">
    <source>
        <dbReference type="Proteomes" id="UP000531950"/>
    </source>
</evidence>
<feature type="domain" description="ABC transporter" evidence="12">
    <location>
        <begin position="345"/>
        <end position="585"/>
    </location>
</feature>
<dbReference type="AlphaFoldDB" id="A0A7Y8EML4"/>
<evidence type="ECO:0000256" key="7">
    <source>
        <dbReference type="ARBA" id="ARBA00023136"/>
    </source>
</evidence>
<dbReference type="Pfam" id="PF08352">
    <property type="entry name" value="oligo_HPY"/>
    <property type="match status" value="1"/>
</dbReference>
<evidence type="ECO:0000256" key="6">
    <source>
        <dbReference type="ARBA" id="ARBA00022840"/>
    </source>
</evidence>
<evidence type="ECO:0000256" key="8">
    <source>
        <dbReference type="ARBA" id="ARBA00038852"/>
    </source>
</evidence>
<reference evidence="13 14" key="1">
    <citation type="submission" date="2020-04" db="EMBL/GenBank/DDBJ databases">
        <title>Molecular characterization of pseudomonads from Agaricus bisporus reveal novel blotch 2 pathogens in Western Europe.</title>
        <authorList>
            <person name="Taparia T."/>
            <person name="Krijger M."/>
            <person name="Haynes E."/>
            <person name="Elpinstone J.G."/>
            <person name="Noble R."/>
            <person name="Van Der Wolf J."/>
        </authorList>
    </citation>
    <scope>NUCLEOTIDE SEQUENCE [LARGE SCALE GENOMIC DNA]</scope>
    <source>
        <strain evidence="13 14">IPO3782</strain>
    </source>
</reference>
<evidence type="ECO:0000256" key="1">
    <source>
        <dbReference type="ARBA" id="ARBA00004417"/>
    </source>
</evidence>
<dbReference type="EC" id="7.4.2.9" evidence="8"/>
<evidence type="ECO:0000256" key="3">
    <source>
        <dbReference type="ARBA" id="ARBA00022448"/>
    </source>
</evidence>
<dbReference type="Gene3D" id="3.40.50.300">
    <property type="entry name" value="P-loop containing nucleotide triphosphate hydrolases"/>
    <property type="match status" value="2"/>
</dbReference>
<keyword evidence="6 13" id="KW-0067">ATP-binding</keyword>
<sequence length="592" mass="63736">MNAIAEITTTVLQVSGLRVELPGQVDVLSGVSFSLQAGEILGLVGESGSGKTTLATALLAHARRGARIVGGQVHIAGQALLSLEGEALRRARGSLIGYVAQDPATALNPALRIGSLLRETLAVHPLQLDKPAQQQRIIETLRDVGLPDDPEFLRRFPHQLSGGQQQRVMLALAFVLRPRLIVLDEPTTALDVTTQAHILATLRRLCKSQGVAAVYVSHDLAVIKDLVDRVMVMYAGRIVETATREGLFSRPSHPYTRGLLAAIPDVAGRRELLAIAGHAPAPGQRPQGCGFGPRCERFRPECSQQEPLLQTLSAAHEVACFAPHDQPLQRIALTPIAAVDARTDTALLEISGLNVAYDRQVLFDVSLQLLPGECLALVGESGSGKTSLARAVAGLGENAEGELRYAGQPLPLQARQREAELRHQIQYIFQNPYRALNPRQTVYQTLSAPLEHFFAVKGAAARERVEAVLKRVSLPASVAGLYPHSLSGGERQRVAIARALLCEPKLLICDEITSALDVSVQASILDLLRQLQRDGLTLLFVTHDLGVVRAIANRVLVLKVGRVVEQGAVDSVLDQPQAAYTQTLLEHSPSLG</sequence>
<proteinExistence type="inferred from homology"/>
<dbReference type="RefSeq" id="WP_177079984.1">
    <property type="nucleotide sequence ID" value="NZ_JACARG010000086.1"/>
</dbReference>
<evidence type="ECO:0000256" key="11">
    <source>
        <dbReference type="ARBA" id="ARBA00065473"/>
    </source>
</evidence>
<feature type="domain" description="ABC transporter" evidence="12">
    <location>
        <begin position="12"/>
        <end position="260"/>
    </location>
</feature>
<dbReference type="NCBIfam" id="NF008453">
    <property type="entry name" value="PRK11308.1"/>
    <property type="match status" value="2"/>
</dbReference>
<dbReference type="PROSITE" id="PS00211">
    <property type="entry name" value="ABC_TRANSPORTER_1"/>
    <property type="match status" value="2"/>
</dbReference>
<dbReference type="FunFam" id="3.40.50.300:FF:000016">
    <property type="entry name" value="Oligopeptide ABC transporter ATP-binding component"/>
    <property type="match status" value="1"/>
</dbReference>
<dbReference type="GO" id="GO:0005524">
    <property type="term" value="F:ATP binding"/>
    <property type="evidence" value="ECO:0007669"/>
    <property type="project" value="UniProtKB-KW"/>
</dbReference>
<evidence type="ECO:0000256" key="10">
    <source>
        <dbReference type="ARBA" id="ARBA00058018"/>
    </source>
</evidence>
<dbReference type="GO" id="GO:0015833">
    <property type="term" value="P:peptide transport"/>
    <property type="evidence" value="ECO:0007669"/>
    <property type="project" value="InterPro"/>
</dbReference>
<evidence type="ECO:0000259" key="12">
    <source>
        <dbReference type="PROSITE" id="PS50893"/>
    </source>
</evidence>
<gene>
    <name evidence="13" type="ORF">HX822_31405</name>
</gene>
<dbReference type="Pfam" id="PF00005">
    <property type="entry name" value="ABC_tran"/>
    <property type="match status" value="2"/>
</dbReference>
<dbReference type="CDD" id="cd03257">
    <property type="entry name" value="ABC_NikE_OppD_transporters"/>
    <property type="match status" value="2"/>
</dbReference>
<comment type="function">
    <text evidence="10">Part of the ABC transporter DppABCDF involved in the uptake of various di/tripeptides. Is also involved in the uptake of phaseolotoxin, a toxic tripeptide inhibiting the enzyme ornithine carbamoyltransferase. Responsible for energy coupling to the transport system.</text>
</comment>
<dbReference type="InterPro" id="IPR017871">
    <property type="entry name" value="ABC_transporter-like_CS"/>
</dbReference>
<organism evidence="13 14">
    <name type="scientific">Pseudomonas yamanorum</name>
    <dbReference type="NCBI Taxonomy" id="515393"/>
    <lineage>
        <taxon>Bacteria</taxon>
        <taxon>Pseudomonadati</taxon>
        <taxon>Pseudomonadota</taxon>
        <taxon>Gammaproteobacteria</taxon>
        <taxon>Pseudomonadales</taxon>
        <taxon>Pseudomonadaceae</taxon>
        <taxon>Pseudomonas</taxon>
    </lineage>
</organism>
<dbReference type="PANTHER" id="PTHR43297">
    <property type="entry name" value="OLIGOPEPTIDE TRANSPORT ATP-BINDING PROTEIN APPD"/>
    <property type="match status" value="1"/>
</dbReference>
<dbReference type="EMBL" id="JACARG010000086">
    <property type="protein sequence ID" value="NWE17466.1"/>
    <property type="molecule type" value="Genomic_DNA"/>
</dbReference>
<protein>
    <recommendedName>
        <fullName evidence="8">ABC-type dipeptide transporter</fullName>
        <ecNumber evidence="8">7.4.2.9</ecNumber>
    </recommendedName>
</protein>